<proteinExistence type="predicted"/>
<feature type="compositionally biased region" description="Pro residues" evidence="1">
    <location>
        <begin position="139"/>
        <end position="148"/>
    </location>
</feature>
<feature type="compositionally biased region" description="Gly residues" evidence="1">
    <location>
        <begin position="7"/>
        <end position="17"/>
    </location>
</feature>
<evidence type="ECO:0000313" key="3">
    <source>
        <dbReference type="Proteomes" id="UP000055136"/>
    </source>
</evidence>
<protein>
    <recommendedName>
        <fullName evidence="4">Acetate kinase</fullName>
    </recommendedName>
</protein>
<evidence type="ECO:0000313" key="2">
    <source>
        <dbReference type="EMBL" id="ALP53911.1"/>
    </source>
</evidence>
<dbReference type="AlphaFoldDB" id="A0A0S2TFG2"/>
<dbReference type="KEGG" id="tee:Tel_12625"/>
<dbReference type="EMBL" id="CP013099">
    <property type="protein sequence ID" value="ALP53911.1"/>
    <property type="molecule type" value="Genomic_DNA"/>
</dbReference>
<dbReference type="STRING" id="1748243.Tel_12625"/>
<accession>A0A0S2TFG2</accession>
<evidence type="ECO:0008006" key="4">
    <source>
        <dbReference type="Google" id="ProtNLM"/>
    </source>
</evidence>
<dbReference type="Proteomes" id="UP000055136">
    <property type="component" value="Chromosome"/>
</dbReference>
<evidence type="ECO:0000256" key="1">
    <source>
        <dbReference type="SAM" id="MobiDB-lite"/>
    </source>
</evidence>
<organism evidence="2 3">
    <name type="scientific">Candidatus Tenderia electrophaga</name>
    <dbReference type="NCBI Taxonomy" id="1748243"/>
    <lineage>
        <taxon>Bacteria</taxon>
        <taxon>Pseudomonadati</taxon>
        <taxon>Pseudomonadota</taxon>
        <taxon>Gammaproteobacteria</taxon>
        <taxon>Candidatus Tenderiales</taxon>
        <taxon>Candidatus Tenderiaceae</taxon>
        <taxon>Candidatus Tenderia</taxon>
    </lineage>
</organism>
<feature type="compositionally biased region" description="Low complexity" evidence="1">
    <location>
        <begin position="110"/>
        <end position="138"/>
    </location>
</feature>
<reference evidence="2" key="1">
    <citation type="submission" date="2015-10" db="EMBL/GenBank/DDBJ databases">
        <title>Description of Candidatus Tenderia electrophaga gen. nov, sp. nov., an Uncultivated Electroautotroph from a Biocathode Enrichment.</title>
        <authorList>
            <person name="Eddie B.J."/>
            <person name="Malanoski A.P."/>
            <person name="Wang Z."/>
            <person name="Hall R.J."/>
            <person name="Oh S.D."/>
            <person name="Heiner C."/>
            <person name="Lin B."/>
            <person name="Strycharz-Glaven S.M."/>
        </authorList>
    </citation>
    <scope>NUCLEOTIDE SEQUENCE [LARGE SCALE GENOMIC DNA]</scope>
    <source>
        <strain evidence="2">NRL1</strain>
    </source>
</reference>
<keyword evidence="3" id="KW-1185">Reference proteome</keyword>
<gene>
    <name evidence="2" type="ORF">Tel_12625</name>
</gene>
<feature type="region of interest" description="Disordered" evidence="1">
    <location>
        <begin position="102"/>
        <end position="151"/>
    </location>
</feature>
<feature type="region of interest" description="Disordered" evidence="1">
    <location>
        <begin position="1"/>
        <end position="25"/>
    </location>
</feature>
<name>A0A0S2TFG2_9GAMM</name>
<sequence>MVLPGGNVYGQQGGEGGVESIEQQQGEIKKEIEALTGKRKQLEQQEKELARTLKEQAERLTDQRDAMEEQARLIRQQKELLEQQRRKIEGLKVQMEDLALPPVDDEEAQPRAPAAAQPQSQPRHQRSASQPDNQGPVGQAPPPRPNRPLQPVDVIESQGVLTHKGTLIVEPSLHYSYSSVTRVALEGFTIIPAITIGAIDVREVDRNTLMAALALRYGITNHLEVGIKIPYVRRDDTTVTRPLAVAAEEDTLTQADGSGLGDVEMTLNYMFNRGRGSGPYYVGSLRVKSRSGSDPFETEVDPDTGLQTTLPTGTGFVSVQPGLSISVPSDPAVFYGSISYLRNIGREINPSIGRIEPGDATGISFGMAFAINPRASFSLGYSHNSVGATKQNGDTLPGSDRLEVGTLLMGLSHRVGKTRNLNIALGAGLTEDAPDVQISFRLPIAFSLVGGM</sequence>